<name>A0A0F9RAY5_9ZZZZ</name>
<sequence>MLESVAFDIGCIQDKKSIHLSSSDPKCRVIISVEIYSKAEFTGKEYYLAITNVESQAVVNSVRDTNLKLFLYKCGTRIQASLNQHASELVWDFLLENL</sequence>
<accession>A0A0F9RAY5</accession>
<reference evidence="1" key="1">
    <citation type="journal article" date="2015" name="Nature">
        <title>Complex archaea that bridge the gap between prokaryotes and eukaryotes.</title>
        <authorList>
            <person name="Spang A."/>
            <person name="Saw J.H."/>
            <person name="Jorgensen S.L."/>
            <person name="Zaremba-Niedzwiedzka K."/>
            <person name="Martijn J."/>
            <person name="Lind A.E."/>
            <person name="van Eijk R."/>
            <person name="Schleper C."/>
            <person name="Guy L."/>
            <person name="Ettema T.J."/>
        </authorList>
    </citation>
    <scope>NUCLEOTIDE SEQUENCE</scope>
</reference>
<protein>
    <submittedName>
        <fullName evidence="1">Uncharacterized protein</fullName>
    </submittedName>
</protein>
<comment type="caution">
    <text evidence="1">The sequence shown here is derived from an EMBL/GenBank/DDBJ whole genome shotgun (WGS) entry which is preliminary data.</text>
</comment>
<organism evidence="1">
    <name type="scientific">marine sediment metagenome</name>
    <dbReference type="NCBI Taxonomy" id="412755"/>
    <lineage>
        <taxon>unclassified sequences</taxon>
        <taxon>metagenomes</taxon>
        <taxon>ecological metagenomes</taxon>
    </lineage>
</organism>
<proteinExistence type="predicted"/>
<dbReference type="AlphaFoldDB" id="A0A0F9RAY5"/>
<dbReference type="EMBL" id="LAZR01003807">
    <property type="protein sequence ID" value="KKN14528.1"/>
    <property type="molecule type" value="Genomic_DNA"/>
</dbReference>
<evidence type="ECO:0000313" key="1">
    <source>
        <dbReference type="EMBL" id="KKN14528.1"/>
    </source>
</evidence>
<gene>
    <name evidence="1" type="ORF">LCGC14_0995310</name>
</gene>